<dbReference type="GO" id="GO:0016507">
    <property type="term" value="C:mitochondrial fatty acid beta-oxidation multienzyme complex"/>
    <property type="evidence" value="ECO:0007669"/>
    <property type="project" value="TreeGrafter"/>
</dbReference>
<evidence type="ECO:0000256" key="3">
    <source>
        <dbReference type="ARBA" id="ARBA00008750"/>
    </source>
</evidence>
<dbReference type="InterPro" id="IPR029045">
    <property type="entry name" value="ClpP/crotonase-like_dom_sf"/>
</dbReference>
<dbReference type="eggNOG" id="KOG1683">
    <property type="taxonomic scope" value="Eukaryota"/>
</dbReference>
<dbReference type="InterPro" id="IPR001753">
    <property type="entry name" value="Enoyl-CoA_hydra/iso"/>
</dbReference>
<dbReference type="InterPro" id="IPR006180">
    <property type="entry name" value="3-OHacyl-CoA_DH_CS"/>
</dbReference>
<dbReference type="InParanoid" id="D7FPP1"/>
<dbReference type="GO" id="GO:0006635">
    <property type="term" value="P:fatty acid beta-oxidation"/>
    <property type="evidence" value="ECO:0007669"/>
    <property type="project" value="UniProtKB-UniPathway"/>
</dbReference>
<dbReference type="PROSITE" id="PS00067">
    <property type="entry name" value="3HCDH"/>
    <property type="match status" value="1"/>
</dbReference>
<accession>D7FPP1</accession>
<dbReference type="InterPro" id="IPR018376">
    <property type="entry name" value="Enoyl-CoA_hyd/isom_CS"/>
</dbReference>
<evidence type="ECO:0000256" key="11">
    <source>
        <dbReference type="RuleBase" id="RU003707"/>
    </source>
</evidence>
<dbReference type="SUPFAM" id="SSF48179">
    <property type="entry name" value="6-phosphogluconate dehydrogenase C-terminal domain-like"/>
    <property type="match status" value="2"/>
</dbReference>
<dbReference type="GO" id="GO:0016509">
    <property type="term" value="F:long-chain (3S)-3-hydroxyacyl-CoA dehydrogenase (NAD+) activity"/>
    <property type="evidence" value="ECO:0007669"/>
    <property type="project" value="TreeGrafter"/>
</dbReference>
<keyword evidence="7" id="KW-0520">NAD</keyword>
<feature type="domain" description="3-hydroxyacyl-CoA dehydrogenase C-terminal" evidence="12">
    <location>
        <begin position="515"/>
        <end position="611"/>
    </location>
</feature>
<dbReference type="PANTHER" id="PTHR43612">
    <property type="entry name" value="TRIFUNCTIONAL ENZYME SUBUNIT ALPHA"/>
    <property type="match status" value="1"/>
</dbReference>
<keyword evidence="15" id="KW-1185">Reference proteome</keyword>
<dbReference type="Pfam" id="PF00725">
    <property type="entry name" value="3HCDH"/>
    <property type="match status" value="2"/>
</dbReference>
<dbReference type="FunFam" id="3.40.50.720:FF:000009">
    <property type="entry name" value="Fatty oxidation complex, alpha subunit"/>
    <property type="match status" value="1"/>
</dbReference>
<dbReference type="InterPro" id="IPR008927">
    <property type="entry name" value="6-PGluconate_DH-like_C_sf"/>
</dbReference>
<evidence type="ECO:0000256" key="8">
    <source>
        <dbReference type="ARBA" id="ARBA00023098"/>
    </source>
</evidence>
<dbReference type="EC" id="4.2.1.17" evidence="4"/>
<keyword evidence="10" id="KW-0511">Multifunctional enzyme</keyword>
<evidence type="ECO:0000256" key="5">
    <source>
        <dbReference type="ARBA" id="ARBA00022832"/>
    </source>
</evidence>
<dbReference type="Gene3D" id="3.90.226.10">
    <property type="entry name" value="2-enoyl-CoA Hydratase, Chain A, domain 1"/>
    <property type="match status" value="1"/>
</dbReference>
<dbReference type="Gene3D" id="3.40.50.720">
    <property type="entry name" value="NAD(P)-binding Rossmann-like Domain"/>
    <property type="match status" value="1"/>
</dbReference>
<evidence type="ECO:0000259" key="12">
    <source>
        <dbReference type="Pfam" id="PF00725"/>
    </source>
</evidence>
<dbReference type="OrthoDB" id="10004768at2759"/>
<feature type="domain" description="3-hydroxyacyl-CoA dehydrogenase NAD binding" evidence="13">
    <location>
        <begin position="329"/>
        <end position="513"/>
    </location>
</feature>
<dbReference type="FunFam" id="3.90.226.10:FF:000011">
    <property type="entry name" value="Fatty acid oxidation complex subunit alpha"/>
    <property type="match status" value="1"/>
</dbReference>
<name>D7FPP1_ECTSI</name>
<evidence type="ECO:0000313" key="14">
    <source>
        <dbReference type="EMBL" id="CBJ30498.1"/>
    </source>
</evidence>
<organism evidence="14 15">
    <name type="scientific">Ectocarpus siliculosus</name>
    <name type="common">Brown alga</name>
    <name type="synonym">Conferva siliculosa</name>
    <dbReference type="NCBI Taxonomy" id="2880"/>
    <lineage>
        <taxon>Eukaryota</taxon>
        <taxon>Sar</taxon>
        <taxon>Stramenopiles</taxon>
        <taxon>Ochrophyta</taxon>
        <taxon>PX clade</taxon>
        <taxon>Phaeophyceae</taxon>
        <taxon>Ectocarpales</taxon>
        <taxon>Ectocarpaceae</taxon>
        <taxon>Ectocarpus</taxon>
    </lineage>
</organism>
<keyword evidence="8" id="KW-0443">Lipid metabolism</keyword>
<proteinExistence type="inferred from homology"/>
<feature type="domain" description="3-hydroxyacyl-CoA dehydrogenase C-terminal" evidence="12">
    <location>
        <begin position="651"/>
        <end position="729"/>
    </location>
</feature>
<dbReference type="EMBL" id="FN649744">
    <property type="protein sequence ID" value="CBJ30498.1"/>
    <property type="molecule type" value="Genomic_DNA"/>
</dbReference>
<evidence type="ECO:0000256" key="7">
    <source>
        <dbReference type="ARBA" id="ARBA00023027"/>
    </source>
</evidence>
<dbReference type="InterPro" id="IPR050136">
    <property type="entry name" value="FA_oxidation_alpha_subunit"/>
</dbReference>
<evidence type="ECO:0000256" key="10">
    <source>
        <dbReference type="ARBA" id="ARBA00023268"/>
    </source>
</evidence>
<dbReference type="GO" id="GO:0004300">
    <property type="term" value="F:enoyl-CoA hydratase activity"/>
    <property type="evidence" value="ECO:0007669"/>
    <property type="project" value="UniProtKB-EC"/>
</dbReference>
<dbReference type="UniPathway" id="UPA00659"/>
<comment type="similarity">
    <text evidence="11">Belongs to the enoyl-CoA hydratase/isomerase family.</text>
</comment>
<keyword evidence="6" id="KW-0560">Oxidoreductase</keyword>
<comment type="pathway">
    <text evidence="1">Lipid metabolism; fatty acid beta-oxidation.</text>
</comment>
<sequence>MPMEDPASVESTSDKSPRFFQPVEKLDNGVAIIRIDGPEKMNTISGDFRQEIEDIWSGQIAEDPSVKAVVFISGKPDNYIAGADIRMISATEDKADLKQICMDGHATFDILAKKGIPVIAAINGACLGGGLEWALHCDYRLATTSPKTVLGLPEVKLGLLPGWGGTQLLHPLVGLQAALDMILTGKNIRPHKALKMGLVDQLVDAASLEAVAVEAAASLADGSLKSKRKPKALMNKIIEDTPMGRSIMWKKVGEKVAKSTGGNYPNATAIVDCIKFGLSSSKQAALEYEAQRFSEMAATPESESLIGLFEGSTALKKNRFGKPAKKVEKVAVLGAGLMGAGIAQVSAEKGMTVLLKDRDSASVGKGTSYIMDNAAAKLKKRRMTKYEMDTVGSRVIPLTDEGDLWKRHFGSAEMVIEAVPENLDLKHRVIQQAEQFLPEDCVFATNTSALPIRDIAKASKRPQNVVGMHYFSPVPMMPLLEIIPHDGTSDAAAAAAVDVGGRQGKTCIVVKDVPGFYVNRCLGPFLVETCALVEAGVGLEQLDKVMKSYGLPVGPITLADEVGIDIGFHVQSFLSEADMGVRMTGGNVAVMGDMVEKGFLGRKSGKGFYLYPKGKKGNKGGKELNPEAVSLIKAHQAAGGAGASLANDVIQDRMMCRFVNEAALCLQEGIISSPVDGDIGAVFGMGFPPFRGGPFRLLDQRGAGAYADMMNRLADEHGEQFRPCQLLMDHARGDKKFHT</sequence>
<evidence type="ECO:0000256" key="6">
    <source>
        <dbReference type="ARBA" id="ARBA00023002"/>
    </source>
</evidence>
<dbReference type="Proteomes" id="UP000002630">
    <property type="component" value="Linkage Group LG19"/>
</dbReference>
<dbReference type="PANTHER" id="PTHR43612:SF3">
    <property type="entry name" value="TRIFUNCTIONAL ENZYME SUBUNIT ALPHA, MITOCHONDRIAL"/>
    <property type="match status" value="1"/>
</dbReference>
<keyword evidence="9 14" id="KW-0456">Lyase</keyword>
<evidence type="ECO:0000256" key="4">
    <source>
        <dbReference type="ARBA" id="ARBA00012076"/>
    </source>
</evidence>
<evidence type="ECO:0000259" key="13">
    <source>
        <dbReference type="Pfam" id="PF02737"/>
    </source>
</evidence>
<dbReference type="GO" id="GO:0070403">
    <property type="term" value="F:NAD+ binding"/>
    <property type="evidence" value="ECO:0007669"/>
    <property type="project" value="InterPro"/>
</dbReference>
<comment type="similarity">
    <text evidence="3">In the N-terminal section; belongs to the enoyl-CoA hydratase/isomerase family.</text>
</comment>
<evidence type="ECO:0000313" key="15">
    <source>
        <dbReference type="Proteomes" id="UP000002630"/>
    </source>
</evidence>
<dbReference type="InterPro" id="IPR006108">
    <property type="entry name" value="3HC_DH_C"/>
</dbReference>
<reference evidence="14 15" key="1">
    <citation type="journal article" date="2010" name="Nature">
        <title>The Ectocarpus genome and the independent evolution of multicellularity in brown algae.</title>
        <authorList>
            <person name="Cock J.M."/>
            <person name="Sterck L."/>
            <person name="Rouze P."/>
            <person name="Scornet D."/>
            <person name="Allen A.E."/>
            <person name="Amoutzias G."/>
            <person name="Anthouard V."/>
            <person name="Artiguenave F."/>
            <person name="Aury J.M."/>
            <person name="Badger J.H."/>
            <person name="Beszteri B."/>
            <person name="Billiau K."/>
            <person name="Bonnet E."/>
            <person name="Bothwell J.H."/>
            <person name="Bowler C."/>
            <person name="Boyen C."/>
            <person name="Brownlee C."/>
            <person name="Carrano C.J."/>
            <person name="Charrier B."/>
            <person name="Cho G.Y."/>
            <person name="Coelho S.M."/>
            <person name="Collen J."/>
            <person name="Corre E."/>
            <person name="Da Silva C."/>
            <person name="Delage L."/>
            <person name="Delaroque N."/>
            <person name="Dittami S.M."/>
            <person name="Doulbeau S."/>
            <person name="Elias M."/>
            <person name="Farnham G."/>
            <person name="Gachon C.M."/>
            <person name="Gschloessl B."/>
            <person name="Heesch S."/>
            <person name="Jabbari K."/>
            <person name="Jubin C."/>
            <person name="Kawai H."/>
            <person name="Kimura K."/>
            <person name="Kloareg B."/>
            <person name="Kupper F.C."/>
            <person name="Lang D."/>
            <person name="Le Bail A."/>
            <person name="Leblanc C."/>
            <person name="Lerouge P."/>
            <person name="Lohr M."/>
            <person name="Lopez P.J."/>
            <person name="Martens C."/>
            <person name="Maumus F."/>
            <person name="Michel G."/>
            <person name="Miranda-Saavedra D."/>
            <person name="Morales J."/>
            <person name="Moreau H."/>
            <person name="Motomura T."/>
            <person name="Nagasato C."/>
            <person name="Napoli C.A."/>
            <person name="Nelson D.R."/>
            <person name="Nyvall-Collen P."/>
            <person name="Peters A.F."/>
            <person name="Pommier C."/>
            <person name="Potin P."/>
            <person name="Poulain J."/>
            <person name="Quesneville H."/>
            <person name="Read B."/>
            <person name="Rensing S.A."/>
            <person name="Ritter A."/>
            <person name="Rousvoal S."/>
            <person name="Samanta M."/>
            <person name="Samson G."/>
            <person name="Schroeder D.C."/>
            <person name="Segurens B."/>
            <person name="Strittmatter M."/>
            <person name="Tonon T."/>
            <person name="Tregear J.W."/>
            <person name="Valentin K."/>
            <person name="von Dassow P."/>
            <person name="Yamagishi T."/>
            <person name="Van de Peer Y."/>
            <person name="Wincker P."/>
        </authorList>
    </citation>
    <scope>NUCLEOTIDE SEQUENCE [LARGE SCALE GENOMIC DNA]</scope>
    <source>
        <strain evidence="15">Ec32 / CCAP1310/4</strain>
    </source>
</reference>
<evidence type="ECO:0000256" key="2">
    <source>
        <dbReference type="ARBA" id="ARBA00007005"/>
    </source>
</evidence>
<comment type="similarity">
    <text evidence="2">In the central section; belongs to the 3-hydroxyacyl-CoA dehydrogenase family.</text>
</comment>
<dbReference type="Pfam" id="PF02737">
    <property type="entry name" value="3HCDH_N"/>
    <property type="match status" value="1"/>
</dbReference>
<dbReference type="STRING" id="2880.D7FPP1"/>
<dbReference type="Gene3D" id="1.10.1040.50">
    <property type="match status" value="1"/>
</dbReference>
<dbReference type="SUPFAM" id="SSF52096">
    <property type="entry name" value="ClpP/crotonase"/>
    <property type="match status" value="1"/>
</dbReference>
<dbReference type="AlphaFoldDB" id="D7FPP1"/>
<dbReference type="SUPFAM" id="SSF51735">
    <property type="entry name" value="NAD(P)-binding Rossmann-fold domains"/>
    <property type="match status" value="1"/>
</dbReference>
<keyword evidence="5" id="KW-0276">Fatty acid metabolism</keyword>
<gene>
    <name evidence="14" type="ORF">Esi_0194_0050</name>
</gene>
<dbReference type="Pfam" id="PF00378">
    <property type="entry name" value="ECH_1"/>
    <property type="match status" value="1"/>
</dbReference>
<dbReference type="InterPro" id="IPR036291">
    <property type="entry name" value="NAD(P)-bd_dom_sf"/>
</dbReference>
<dbReference type="InterPro" id="IPR006176">
    <property type="entry name" value="3-OHacyl-CoA_DH_NAD-bd"/>
</dbReference>
<dbReference type="OMA" id="ESTTIRW"/>
<evidence type="ECO:0000256" key="1">
    <source>
        <dbReference type="ARBA" id="ARBA00005005"/>
    </source>
</evidence>
<dbReference type="EMBL" id="FN648369">
    <property type="protein sequence ID" value="CBJ30498.1"/>
    <property type="molecule type" value="Genomic_DNA"/>
</dbReference>
<dbReference type="PROSITE" id="PS00166">
    <property type="entry name" value="ENOYL_COA_HYDRATASE"/>
    <property type="match status" value="1"/>
</dbReference>
<dbReference type="CDD" id="cd06558">
    <property type="entry name" value="crotonase-like"/>
    <property type="match status" value="1"/>
</dbReference>
<evidence type="ECO:0000256" key="9">
    <source>
        <dbReference type="ARBA" id="ARBA00023239"/>
    </source>
</evidence>
<protein>
    <recommendedName>
        <fullName evidence="4">enoyl-CoA hydratase</fullName>
        <ecNumber evidence="4">4.2.1.17</ecNumber>
    </recommendedName>
</protein>